<dbReference type="EMBL" id="BARU01002280">
    <property type="protein sequence ID" value="GAH26219.1"/>
    <property type="molecule type" value="Genomic_DNA"/>
</dbReference>
<evidence type="ECO:0000313" key="1">
    <source>
        <dbReference type="EMBL" id="GAH26219.1"/>
    </source>
</evidence>
<sequence length="82" mass="9581">MKSVFVNHILSLVRDREKVPIRRNFICVIRQGGFKVVRPRGLECCDIVIFEVSLGPADSVDPRIVEKCVTKYLNWELKLYFK</sequence>
<gene>
    <name evidence="1" type="ORF">S03H2_05462</name>
</gene>
<comment type="caution">
    <text evidence="1">The sequence shown here is derived from an EMBL/GenBank/DDBJ whole genome shotgun (WGS) entry which is preliminary data.</text>
</comment>
<reference evidence="1" key="1">
    <citation type="journal article" date="2014" name="Front. Microbiol.">
        <title>High frequency of phylogenetically diverse reductive dehalogenase-homologous genes in deep subseafloor sedimentary metagenomes.</title>
        <authorList>
            <person name="Kawai M."/>
            <person name="Futagami T."/>
            <person name="Toyoda A."/>
            <person name="Takaki Y."/>
            <person name="Nishi S."/>
            <person name="Hori S."/>
            <person name="Arai W."/>
            <person name="Tsubouchi T."/>
            <person name="Morono Y."/>
            <person name="Uchiyama I."/>
            <person name="Ito T."/>
            <person name="Fujiyama A."/>
            <person name="Inagaki F."/>
            <person name="Takami H."/>
        </authorList>
    </citation>
    <scope>NUCLEOTIDE SEQUENCE</scope>
    <source>
        <strain evidence="1">Expedition CK06-06</strain>
    </source>
</reference>
<accession>X1F9Z3</accession>
<protein>
    <submittedName>
        <fullName evidence="1">Uncharacterized protein</fullName>
    </submittedName>
</protein>
<proteinExistence type="predicted"/>
<dbReference type="AlphaFoldDB" id="X1F9Z3"/>
<name>X1F9Z3_9ZZZZ</name>
<organism evidence="1">
    <name type="scientific">marine sediment metagenome</name>
    <dbReference type="NCBI Taxonomy" id="412755"/>
    <lineage>
        <taxon>unclassified sequences</taxon>
        <taxon>metagenomes</taxon>
        <taxon>ecological metagenomes</taxon>
    </lineage>
</organism>